<dbReference type="AlphaFoldDB" id="A0A5B7DI71"/>
<keyword evidence="2" id="KW-1185">Reference proteome</keyword>
<organism evidence="1 2">
    <name type="scientific">Portunus trituberculatus</name>
    <name type="common">Swimming crab</name>
    <name type="synonym">Neptunus trituberculatus</name>
    <dbReference type="NCBI Taxonomy" id="210409"/>
    <lineage>
        <taxon>Eukaryota</taxon>
        <taxon>Metazoa</taxon>
        <taxon>Ecdysozoa</taxon>
        <taxon>Arthropoda</taxon>
        <taxon>Crustacea</taxon>
        <taxon>Multicrustacea</taxon>
        <taxon>Malacostraca</taxon>
        <taxon>Eumalacostraca</taxon>
        <taxon>Eucarida</taxon>
        <taxon>Decapoda</taxon>
        <taxon>Pleocyemata</taxon>
        <taxon>Brachyura</taxon>
        <taxon>Eubrachyura</taxon>
        <taxon>Portunoidea</taxon>
        <taxon>Portunidae</taxon>
        <taxon>Portuninae</taxon>
        <taxon>Portunus</taxon>
    </lineage>
</organism>
<comment type="caution">
    <text evidence="1">The sequence shown here is derived from an EMBL/GenBank/DDBJ whole genome shotgun (WGS) entry which is preliminary data.</text>
</comment>
<name>A0A5B7DI71_PORTR</name>
<reference evidence="1 2" key="1">
    <citation type="submission" date="2019-05" db="EMBL/GenBank/DDBJ databases">
        <title>Another draft genome of Portunus trituberculatus and its Hox gene families provides insights of decapod evolution.</title>
        <authorList>
            <person name="Jeong J.-H."/>
            <person name="Song I."/>
            <person name="Kim S."/>
            <person name="Choi T."/>
            <person name="Kim D."/>
            <person name="Ryu S."/>
            <person name="Kim W."/>
        </authorList>
    </citation>
    <scope>NUCLEOTIDE SEQUENCE [LARGE SCALE GENOMIC DNA]</scope>
    <source>
        <tissue evidence="1">Muscle</tissue>
    </source>
</reference>
<sequence length="93" mass="9787">MFGCTAGRGWPVLPLTHLNLHDEKLVGAAQGPVDSPPPAGLSLAPQLFNKCPFSLSHSLFALPLLACPAPLTASIFSLTCAADSAVPQWMRSY</sequence>
<proteinExistence type="predicted"/>
<dbReference type="EMBL" id="VSRR010000910">
    <property type="protein sequence ID" value="MPC20793.1"/>
    <property type="molecule type" value="Genomic_DNA"/>
</dbReference>
<protein>
    <submittedName>
        <fullName evidence="1">Uncharacterized protein</fullName>
    </submittedName>
</protein>
<dbReference type="Proteomes" id="UP000324222">
    <property type="component" value="Unassembled WGS sequence"/>
</dbReference>
<accession>A0A5B7DI71</accession>
<evidence type="ECO:0000313" key="1">
    <source>
        <dbReference type="EMBL" id="MPC20793.1"/>
    </source>
</evidence>
<gene>
    <name evidence="1" type="ORF">E2C01_013752</name>
</gene>
<evidence type="ECO:0000313" key="2">
    <source>
        <dbReference type="Proteomes" id="UP000324222"/>
    </source>
</evidence>